<reference evidence="2" key="1">
    <citation type="journal article" date="2019" name="Curr. Biol.">
        <title>Genome Sequence of Striga asiatica Provides Insight into the Evolution of Plant Parasitism.</title>
        <authorList>
            <person name="Yoshida S."/>
            <person name="Kim S."/>
            <person name="Wafula E.K."/>
            <person name="Tanskanen J."/>
            <person name="Kim Y.M."/>
            <person name="Honaas L."/>
            <person name="Yang Z."/>
            <person name="Spallek T."/>
            <person name="Conn C.E."/>
            <person name="Ichihashi Y."/>
            <person name="Cheong K."/>
            <person name="Cui S."/>
            <person name="Der J.P."/>
            <person name="Gundlach H."/>
            <person name="Jiao Y."/>
            <person name="Hori C."/>
            <person name="Ishida J.K."/>
            <person name="Kasahara H."/>
            <person name="Kiba T."/>
            <person name="Kim M.S."/>
            <person name="Koo N."/>
            <person name="Laohavisit A."/>
            <person name="Lee Y.H."/>
            <person name="Lumba S."/>
            <person name="McCourt P."/>
            <person name="Mortimer J.C."/>
            <person name="Mutuku J.M."/>
            <person name="Nomura T."/>
            <person name="Sasaki-Sekimoto Y."/>
            <person name="Seto Y."/>
            <person name="Wang Y."/>
            <person name="Wakatake T."/>
            <person name="Sakakibara H."/>
            <person name="Demura T."/>
            <person name="Yamaguchi S."/>
            <person name="Yoneyama K."/>
            <person name="Manabe R.I."/>
            <person name="Nelson D.C."/>
            <person name="Schulman A.H."/>
            <person name="Timko M.P."/>
            <person name="dePamphilis C.W."/>
            <person name="Choi D."/>
            <person name="Shirasu K."/>
        </authorList>
    </citation>
    <scope>NUCLEOTIDE SEQUENCE [LARGE SCALE GENOMIC DNA]</scope>
    <source>
        <strain evidence="2">cv. UVA1</strain>
    </source>
</reference>
<organism evidence="1 2">
    <name type="scientific">Striga asiatica</name>
    <name type="common">Asiatic witchweed</name>
    <name type="synonym">Buchnera asiatica</name>
    <dbReference type="NCBI Taxonomy" id="4170"/>
    <lineage>
        <taxon>Eukaryota</taxon>
        <taxon>Viridiplantae</taxon>
        <taxon>Streptophyta</taxon>
        <taxon>Embryophyta</taxon>
        <taxon>Tracheophyta</taxon>
        <taxon>Spermatophyta</taxon>
        <taxon>Magnoliopsida</taxon>
        <taxon>eudicotyledons</taxon>
        <taxon>Gunneridae</taxon>
        <taxon>Pentapetalae</taxon>
        <taxon>asterids</taxon>
        <taxon>lamiids</taxon>
        <taxon>Lamiales</taxon>
        <taxon>Orobanchaceae</taxon>
        <taxon>Buchnereae</taxon>
        <taxon>Striga</taxon>
    </lineage>
</organism>
<dbReference type="EMBL" id="BKCP01001225">
    <property type="protein sequence ID" value="GER26818.1"/>
    <property type="molecule type" value="Genomic_DNA"/>
</dbReference>
<proteinExistence type="predicted"/>
<protein>
    <submittedName>
        <fullName evidence="1">Glucose-6-phosphate isomerase</fullName>
    </submittedName>
</protein>
<accession>A0A5A7P2Y6</accession>
<evidence type="ECO:0000313" key="2">
    <source>
        <dbReference type="Proteomes" id="UP000325081"/>
    </source>
</evidence>
<gene>
    <name evidence="1" type="ORF">STAS_02485</name>
</gene>
<dbReference type="Proteomes" id="UP000325081">
    <property type="component" value="Unassembled WGS sequence"/>
</dbReference>
<name>A0A5A7P2Y6_STRAF</name>
<sequence>MLRRRFRGGFLLTGRRLVELLPYFCTNRFKWERGKKLKGGSEEACRWPWEWIGGATQTVRSINNFIAKELELLSIKNQLPRRRKRPHEPNAVMLYMSIGSTKSRGMKPTAPTIALMSPKKGSIAATDPQTVTYNERRMILGIRFRMEKMPRFTPADFFSMIS</sequence>
<keyword evidence="2" id="KW-1185">Reference proteome</keyword>
<dbReference type="GO" id="GO:0016853">
    <property type="term" value="F:isomerase activity"/>
    <property type="evidence" value="ECO:0007669"/>
    <property type="project" value="UniProtKB-KW"/>
</dbReference>
<keyword evidence="1" id="KW-0413">Isomerase</keyword>
<dbReference type="AlphaFoldDB" id="A0A5A7P2Y6"/>
<comment type="caution">
    <text evidence="1">The sequence shown here is derived from an EMBL/GenBank/DDBJ whole genome shotgun (WGS) entry which is preliminary data.</text>
</comment>
<evidence type="ECO:0000313" key="1">
    <source>
        <dbReference type="EMBL" id="GER26818.1"/>
    </source>
</evidence>